<evidence type="ECO:0000313" key="1">
    <source>
        <dbReference type="EMBL" id="JAP90146.1"/>
    </source>
</evidence>
<sequence length="670" mass="78489">KNILQIRQIDFPFVYNLNTNPIDGVEYDSYRSDSATYYHTVIHNVNGERYVFGNIFNMIYIFTPYGVEYVQTIPNFSRRDRRYNKLASVNGELFASSGESVYKAHFSPNFSEDRCIVFEHLCSFTSTQIRLLVINSHLIIRDVQRRVFYEYFNGTEVKLNIEESLMWHFNLECFDSHSIKGYYFSFDDSTDILNNRMMAFFEQNGCIQVGLFSKRPEDFEFQAVLQSNFLAYNDEQKHILFDDQLRTDVENEKQNRINFLMGEYQIGDGGLLLFEKLFQKDFASLNNFERVHLANLLLENNNKEKFVQIFSQISLEFELQHLQFIFDSGIKPKDLKLVLSKQTTKMLLNNQNLLEKYFQVQFDEQLLKYDFQSNCFLQHADFSQLKEYQICKVLQYAVQYDVKIDFDKLIKDRMTLENGLTPFQLAVTTFNSELQNALHQFSNQRGAELQTDLMVSCKCNNYKLARRLQSQIGHKNNAGETALFQLLQEGRNLSRYKQVLHDELLIANAKGQYPVFTMIAGGYEVNYEILARCATLVDRDGNYITKALVENMPSATFFIKEMSKLQVLLIFAKPFQRFLFSGNLEITHPLFNVPFGFTTAHHSSDYPRCTDYFGRTSQMIHSINFETFIAGEDCFGRGRTFYGELNKIFDNWGEEEADFDLEQLLDDDFM</sequence>
<organism evidence="1">
    <name type="scientific">Trepomonas sp. PC1</name>
    <dbReference type="NCBI Taxonomy" id="1076344"/>
    <lineage>
        <taxon>Eukaryota</taxon>
        <taxon>Metamonada</taxon>
        <taxon>Diplomonadida</taxon>
        <taxon>Hexamitidae</taxon>
        <taxon>Hexamitinae</taxon>
        <taxon>Trepomonas</taxon>
    </lineage>
</organism>
<dbReference type="InterPro" id="IPR036770">
    <property type="entry name" value="Ankyrin_rpt-contain_sf"/>
</dbReference>
<gene>
    <name evidence="1" type="ORF">TPC1_30359</name>
</gene>
<evidence type="ECO:0008006" key="2">
    <source>
        <dbReference type="Google" id="ProtNLM"/>
    </source>
</evidence>
<feature type="non-terminal residue" evidence="1">
    <location>
        <position position="1"/>
    </location>
</feature>
<dbReference type="AlphaFoldDB" id="A0A146K382"/>
<name>A0A146K382_9EUKA</name>
<reference evidence="1" key="1">
    <citation type="submission" date="2015-07" db="EMBL/GenBank/DDBJ databases">
        <title>Adaptation to a free-living lifestyle via gene acquisitions in the diplomonad Trepomonas sp. PC1.</title>
        <authorList>
            <person name="Xu F."/>
            <person name="Jerlstrom-Hultqvist J."/>
            <person name="Kolisko M."/>
            <person name="Simpson A.G.B."/>
            <person name="Roger A.J."/>
            <person name="Svard S.G."/>
            <person name="Andersson J.O."/>
        </authorList>
    </citation>
    <scope>NUCLEOTIDE SEQUENCE</scope>
    <source>
        <strain evidence="1">PC1</strain>
    </source>
</reference>
<protein>
    <recommendedName>
        <fullName evidence="2">Ankyrin repeat-containing protein</fullName>
    </recommendedName>
</protein>
<accession>A0A146K382</accession>
<proteinExistence type="predicted"/>
<dbReference type="EMBL" id="GDID01006460">
    <property type="protein sequence ID" value="JAP90146.1"/>
    <property type="molecule type" value="Transcribed_RNA"/>
</dbReference>
<dbReference type="SUPFAM" id="SSF48403">
    <property type="entry name" value="Ankyrin repeat"/>
    <property type="match status" value="1"/>
</dbReference>